<dbReference type="SFLD" id="SFLDS00003">
    <property type="entry name" value="Haloacid_Dehalogenase"/>
    <property type="match status" value="1"/>
</dbReference>
<dbReference type="NCBIfam" id="TIGR01549">
    <property type="entry name" value="HAD-SF-IA-v1"/>
    <property type="match status" value="1"/>
</dbReference>
<dbReference type="RefSeq" id="WP_195874473.1">
    <property type="nucleotide sequence ID" value="NZ_JADOEL010000001.1"/>
</dbReference>
<dbReference type="InterPro" id="IPR036412">
    <property type="entry name" value="HAD-like_sf"/>
</dbReference>
<accession>A0ABS0EN76</accession>
<evidence type="ECO:0000256" key="3">
    <source>
        <dbReference type="ARBA" id="ARBA00022842"/>
    </source>
</evidence>
<keyword evidence="2 4" id="KW-0378">Hydrolase</keyword>
<evidence type="ECO:0000313" key="5">
    <source>
        <dbReference type="Proteomes" id="UP000657372"/>
    </source>
</evidence>
<gene>
    <name evidence="4" type="ORF">IXC47_01265</name>
</gene>
<dbReference type="GO" id="GO:0016787">
    <property type="term" value="F:hydrolase activity"/>
    <property type="evidence" value="ECO:0007669"/>
    <property type="project" value="UniProtKB-KW"/>
</dbReference>
<dbReference type="SFLD" id="SFLDG01129">
    <property type="entry name" value="C1.5:_HAD__Beta-PGM__Phosphata"/>
    <property type="match status" value="1"/>
</dbReference>
<name>A0ABS0EN76_9BURK</name>
<dbReference type="NCBIfam" id="TIGR01509">
    <property type="entry name" value="HAD-SF-IA-v3"/>
    <property type="match status" value="1"/>
</dbReference>
<dbReference type="PANTHER" id="PTHR46470:SF4">
    <property type="entry name" value="5-AMINO-6-(5-PHOSPHO-D-RIBITYLAMINO)URACIL PHOSPHATASE YIGB"/>
    <property type="match status" value="1"/>
</dbReference>
<sequence length="238" mass="26202">MTSLPTPHSTHPPVKAILFDLDDTLWHLAPTLVKAEAILYDWLNEHIPGVTQRFSNEELRELRMELLPTDPQFQFNVWALRHAALTRACHLTSENKDLVDQAMAVFSVARNTVNPFVDVTPGLASLSERFALGSVSNGFADLGEIGLASYFQVSIAAHQFGSAKPGAEIFHAACAALNVAPHEAIYVGDDPKLDIQGAQNAGLRAVWMNRFDHTLPDHIVPTASVTNLYELDAWLKRA</sequence>
<keyword evidence="5" id="KW-1185">Reference proteome</keyword>
<dbReference type="SUPFAM" id="SSF56784">
    <property type="entry name" value="HAD-like"/>
    <property type="match status" value="1"/>
</dbReference>
<comment type="caution">
    <text evidence="4">The sequence shown here is derived from an EMBL/GenBank/DDBJ whole genome shotgun (WGS) entry which is preliminary data.</text>
</comment>
<protein>
    <submittedName>
        <fullName evidence="4">HAD family hydrolase</fullName>
    </submittedName>
</protein>
<dbReference type="Gene3D" id="1.20.120.1600">
    <property type="match status" value="1"/>
</dbReference>
<dbReference type="InterPro" id="IPR006439">
    <property type="entry name" value="HAD-SF_hydro_IA"/>
</dbReference>
<reference evidence="4 5" key="1">
    <citation type="submission" date="2020-11" db="EMBL/GenBank/DDBJ databases">
        <title>WGS of Herminiimonas contaminans strain Marseille-Q4544 isolated from planarians Schmidtea mediterranea.</title>
        <authorList>
            <person name="Kangale L."/>
        </authorList>
    </citation>
    <scope>NUCLEOTIDE SEQUENCE [LARGE SCALE GENOMIC DNA]</scope>
    <source>
        <strain evidence="4 5">Marseille-Q4544</strain>
    </source>
</reference>
<keyword evidence="3" id="KW-0460">Magnesium</keyword>
<evidence type="ECO:0000256" key="1">
    <source>
        <dbReference type="ARBA" id="ARBA00001946"/>
    </source>
</evidence>
<dbReference type="Pfam" id="PF00702">
    <property type="entry name" value="Hydrolase"/>
    <property type="match status" value="1"/>
</dbReference>
<dbReference type="EMBL" id="JADOEL010000001">
    <property type="protein sequence ID" value="MBF8176304.1"/>
    <property type="molecule type" value="Genomic_DNA"/>
</dbReference>
<evidence type="ECO:0000313" key="4">
    <source>
        <dbReference type="EMBL" id="MBF8176304.1"/>
    </source>
</evidence>
<proteinExistence type="predicted"/>
<dbReference type="InterPro" id="IPR051400">
    <property type="entry name" value="HAD-like_hydrolase"/>
</dbReference>
<comment type="cofactor">
    <cofactor evidence="1">
        <name>Mg(2+)</name>
        <dbReference type="ChEBI" id="CHEBI:18420"/>
    </cofactor>
</comment>
<dbReference type="Gene3D" id="3.40.50.1000">
    <property type="entry name" value="HAD superfamily/HAD-like"/>
    <property type="match status" value="1"/>
</dbReference>
<organism evidence="4 5">
    <name type="scientific">Herminiimonas contaminans</name>
    <dbReference type="NCBI Taxonomy" id="1111140"/>
    <lineage>
        <taxon>Bacteria</taxon>
        <taxon>Pseudomonadati</taxon>
        <taxon>Pseudomonadota</taxon>
        <taxon>Betaproteobacteria</taxon>
        <taxon>Burkholderiales</taxon>
        <taxon>Oxalobacteraceae</taxon>
        <taxon>Herminiimonas</taxon>
    </lineage>
</organism>
<dbReference type="PANTHER" id="PTHR46470">
    <property type="entry name" value="N-ACYLNEURAMINATE-9-PHOSPHATASE"/>
    <property type="match status" value="1"/>
</dbReference>
<dbReference type="InterPro" id="IPR023214">
    <property type="entry name" value="HAD_sf"/>
</dbReference>
<dbReference type="Proteomes" id="UP000657372">
    <property type="component" value="Unassembled WGS sequence"/>
</dbReference>
<evidence type="ECO:0000256" key="2">
    <source>
        <dbReference type="ARBA" id="ARBA00022801"/>
    </source>
</evidence>